<evidence type="ECO:0000313" key="3">
    <source>
        <dbReference type="Proteomes" id="UP000035682"/>
    </source>
</evidence>
<gene>
    <name evidence="2 4 5" type="ORF">SRAE_1000299700</name>
</gene>
<protein>
    <submittedName>
        <fullName evidence="4">MARVEL domain-containing protein</fullName>
    </submittedName>
</protein>
<feature type="transmembrane region" description="Helical" evidence="1">
    <location>
        <begin position="120"/>
        <end position="141"/>
    </location>
</feature>
<organism evidence="2">
    <name type="scientific">Strongyloides ratti</name>
    <name type="common">Parasitic roundworm</name>
    <dbReference type="NCBI Taxonomy" id="34506"/>
    <lineage>
        <taxon>Eukaryota</taxon>
        <taxon>Metazoa</taxon>
        <taxon>Ecdysozoa</taxon>
        <taxon>Nematoda</taxon>
        <taxon>Chromadorea</taxon>
        <taxon>Rhabditida</taxon>
        <taxon>Tylenchina</taxon>
        <taxon>Panagrolaimomorpha</taxon>
        <taxon>Strongyloidoidea</taxon>
        <taxon>Strongyloididae</taxon>
        <taxon>Strongyloides</taxon>
    </lineage>
</organism>
<dbReference type="RefSeq" id="XP_024503945.1">
    <property type="nucleotide sequence ID" value="XM_024650137.1"/>
</dbReference>
<keyword evidence="1" id="KW-0472">Membrane</keyword>
<dbReference type="EMBL" id="LN609528">
    <property type="protein sequence ID" value="CEF64744.1"/>
    <property type="molecule type" value="Genomic_DNA"/>
</dbReference>
<dbReference type="GeneID" id="36377109"/>
<name>A0A090MX35_STRRB</name>
<evidence type="ECO:0000256" key="1">
    <source>
        <dbReference type="SAM" id="Phobius"/>
    </source>
</evidence>
<feature type="transmembrane region" description="Helical" evidence="1">
    <location>
        <begin position="48"/>
        <end position="69"/>
    </location>
</feature>
<dbReference type="OrthoDB" id="5822306at2759"/>
<feature type="transmembrane region" description="Helical" evidence="1">
    <location>
        <begin position="12"/>
        <end position="36"/>
    </location>
</feature>
<dbReference type="WBParaSite" id="SRAE_1000299700.1">
    <property type="protein sequence ID" value="SRAE_1000299700.1"/>
    <property type="gene ID" value="WBGene00259614"/>
</dbReference>
<proteinExistence type="predicted"/>
<dbReference type="WormBase" id="SRAE_1000299700">
    <property type="protein sequence ID" value="SRP02767"/>
    <property type="gene ID" value="WBGene00259614"/>
</dbReference>
<evidence type="ECO:0000313" key="5">
    <source>
        <dbReference type="WormBase" id="SRAE_1000299700"/>
    </source>
</evidence>
<dbReference type="Proteomes" id="UP000035682">
    <property type="component" value="Unplaced"/>
</dbReference>
<sequence>MNFKFNKTFPFLVPFGVLQTSKVFFSITLFIIFICIDKYINGIEIINTLLCFFGIFSLLSLTAHIFGLQHNLSDKTDVFCYIPLALLDFFIGVLAAFIYSIGFILFFISLPELYEYSTKLFFKYFFGGINCLLLMITYGFYSFKLYLKSPNQKTIGIKSIIVEA</sequence>
<feature type="transmembrane region" description="Helical" evidence="1">
    <location>
        <begin position="81"/>
        <end position="108"/>
    </location>
</feature>
<keyword evidence="1" id="KW-1133">Transmembrane helix</keyword>
<keyword evidence="1" id="KW-0812">Transmembrane</keyword>
<reference evidence="4" key="2">
    <citation type="submission" date="2020-12" db="UniProtKB">
        <authorList>
            <consortium name="WormBaseParasite"/>
        </authorList>
    </citation>
    <scope>IDENTIFICATION</scope>
</reference>
<dbReference type="AlphaFoldDB" id="A0A090MX35"/>
<keyword evidence="3" id="KW-1185">Reference proteome</keyword>
<dbReference type="CTD" id="36377109"/>
<evidence type="ECO:0000313" key="4">
    <source>
        <dbReference type="WBParaSite" id="SRAE_1000299700.1"/>
    </source>
</evidence>
<evidence type="ECO:0000313" key="2">
    <source>
        <dbReference type="EMBL" id="CEF64744.1"/>
    </source>
</evidence>
<accession>A0A090MX35</accession>
<reference evidence="2 3" key="1">
    <citation type="submission" date="2014-09" db="EMBL/GenBank/DDBJ databases">
        <authorList>
            <person name="Martin A.A."/>
        </authorList>
    </citation>
    <scope>NUCLEOTIDE SEQUENCE</scope>
    <source>
        <strain evidence="3">ED321</strain>
        <strain evidence="2">ED321 Heterogonic</strain>
    </source>
</reference>